<feature type="non-terminal residue" evidence="2">
    <location>
        <position position="116"/>
    </location>
</feature>
<sequence length="116" mass="12681">VDSAPNTSSYIGSPFDIAAPDIANPSDPVATKSNSKDSDFFVKGSDELTNDSPNSKNSNLLGVDNYSSDVHKMYIKIRADRMSLLRGKRREKIHIDTKEVPCVETGSNLGFNETKT</sequence>
<accession>A0ABS8WLK6</accession>
<feature type="region of interest" description="Disordered" evidence="1">
    <location>
        <begin position="1"/>
        <end position="63"/>
    </location>
</feature>
<dbReference type="EMBL" id="JACEIK010007542">
    <property type="protein sequence ID" value="MCE3050390.1"/>
    <property type="molecule type" value="Genomic_DNA"/>
</dbReference>
<reference evidence="2 3" key="1">
    <citation type="journal article" date="2021" name="BMC Genomics">
        <title>Datura genome reveals duplications of psychoactive alkaloid biosynthetic genes and high mutation rate following tissue culture.</title>
        <authorList>
            <person name="Rajewski A."/>
            <person name="Carter-House D."/>
            <person name="Stajich J."/>
            <person name="Litt A."/>
        </authorList>
    </citation>
    <scope>NUCLEOTIDE SEQUENCE [LARGE SCALE GENOMIC DNA]</scope>
    <source>
        <strain evidence="2">AR-01</strain>
    </source>
</reference>
<dbReference type="Proteomes" id="UP000823775">
    <property type="component" value="Unassembled WGS sequence"/>
</dbReference>
<organism evidence="2 3">
    <name type="scientific">Datura stramonium</name>
    <name type="common">Jimsonweed</name>
    <name type="synonym">Common thornapple</name>
    <dbReference type="NCBI Taxonomy" id="4076"/>
    <lineage>
        <taxon>Eukaryota</taxon>
        <taxon>Viridiplantae</taxon>
        <taxon>Streptophyta</taxon>
        <taxon>Embryophyta</taxon>
        <taxon>Tracheophyta</taxon>
        <taxon>Spermatophyta</taxon>
        <taxon>Magnoliopsida</taxon>
        <taxon>eudicotyledons</taxon>
        <taxon>Gunneridae</taxon>
        <taxon>Pentapetalae</taxon>
        <taxon>asterids</taxon>
        <taxon>lamiids</taxon>
        <taxon>Solanales</taxon>
        <taxon>Solanaceae</taxon>
        <taxon>Solanoideae</taxon>
        <taxon>Datureae</taxon>
        <taxon>Datura</taxon>
    </lineage>
</organism>
<feature type="compositionally biased region" description="Polar residues" evidence="1">
    <location>
        <begin position="50"/>
        <end position="63"/>
    </location>
</feature>
<keyword evidence="3" id="KW-1185">Reference proteome</keyword>
<proteinExistence type="predicted"/>
<feature type="non-terminal residue" evidence="2">
    <location>
        <position position="1"/>
    </location>
</feature>
<evidence type="ECO:0000313" key="2">
    <source>
        <dbReference type="EMBL" id="MCE3050390.1"/>
    </source>
</evidence>
<protein>
    <submittedName>
        <fullName evidence="2">Uncharacterized protein</fullName>
    </submittedName>
</protein>
<gene>
    <name evidence="2" type="ORF">HAX54_047113</name>
</gene>
<evidence type="ECO:0000313" key="3">
    <source>
        <dbReference type="Proteomes" id="UP000823775"/>
    </source>
</evidence>
<evidence type="ECO:0000256" key="1">
    <source>
        <dbReference type="SAM" id="MobiDB-lite"/>
    </source>
</evidence>
<comment type="caution">
    <text evidence="2">The sequence shown here is derived from an EMBL/GenBank/DDBJ whole genome shotgun (WGS) entry which is preliminary data.</text>
</comment>
<feature type="compositionally biased region" description="Basic and acidic residues" evidence="1">
    <location>
        <begin position="34"/>
        <end position="46"/>
    </location>
</feature>
<feature type="compositionally biased region" description="Polar residues" evidence="1">
    <location>
        <begin position="1"/>
        <end position="11"/>
    </location>
</feature>
<name>A0ABS8WLK6_DATST</name>